<feature type="compositionally biased region" description="Acidic residues" evidence="12">
    <location>
        <begin position="714"/>
        <end position="731"/>
    </location>
</feature>
<evidence type="ECO:0000256" key="12">
    <source>
        <dbReference type="SAM" id="MobiDB-lite"/>
    </source>
</evidence>
<keyword evidence="5 11" id="KW-0805">Transcription regulation</keyword>
<feature type="region of interest" description="Disordered" evidence="12">
    <location>
        <begin position="518"/>
        <end position="557"/>
    </location>
</feature>
<protein>
    <recommendedName>
        <fullName evidence="3 11">Mediator of RNA polymerase II transcription subunit 13</fullName>
    </recommendedName>
    <alternativeName>
        <fullName evidence="10 11">Mediator complex subunit 13</fullName>
    </alternativeName>
</protein>
<comment type="subunit">
    <text evidence="11">Component of the SRB8-11 complex, which itself associates with the Mediator complex.</text>
</comment>
<dbReference type="Pfam" id="PF06333">
    <property type="entry name" value="Med13_C"/>
    <property type="match status" value="1"/>
</dbReference>
<dbReference type="GO" id="GO:0003713">
    <property type="term" value="F:transcription coactivator activity"/>
    <property type="evidence" value="ECO:0007669"/>
    <property type="project" value="TreeGrafter"/>
</dbReference>
<comment type="caution">
    <text evidence="16">The sequence shown here is derived from an EMBL/GenBank/DDBJ whole genome shotgun (WGS) entry which is preliminary data.</text>
</comment>
<feature type="domain" description="Mediator complex subunit Med13 N-terminal" evidence="14">
    <location>
        <begin position="1"/>
        <end position="354"/>
    </location>
</feature>
<keyword evidence="17" id="KW-1185">Reference proteome</keyword>
<keyword evidence="4 11" id="KW-0678">Repressor</keyword>
<feature type="compositionally biased region" description="Polar residues" evidence="12">
    <location>
        <begin position="1320"/>
        <end position="1330"/>
    </location>
</feature>
<feature type="region of interest" description="Disordered" evidence="12">
    <location>
        <begin position="700"/>
        <end position="741"/>
    </location>
</feature>
<feature type="region of interest" description="Disordered" evidence="12">
    <location>
        <begin position="1317"/>
        <end position="1340"/>
    </location>
</feature>
<evidence type="ECO:0000256" key="3">
    <source>
        <dbReference type="ARBA" id="ARBA00019618"/>
    </source>
</evidence>
<evidence type="ECO:0000256" key="9">
    <source>
        <dbReference type="ARBA" id="ARBA00025661"/>
    </source>
</evidence>
<keyword evidence="7 11" id="KW-0804">Transcription</keyword>
<evidence type="ECO:0000259" key="15">
    <source>
        <dbReference type="Pfam" id="PF18296"/>
    </source>
</evidence>
<dbReference type="PANTHER" id="PTHR48249:SF3">
    <property type="entry name" value="MEDIATOR OF RNA POLYMERASE II TRANSCRIPTION SUBUNIT 13"/>
    <property type="match status" value="1"/>
</dbReference>
<comment type="similarity">
    <text evidence="2 11">Belongs to the Mediator complex subunit 13 family.</text>
</comment>
<dbReference type="InterPro" id="IPR021643">
    <property type="entry name" value="Mediator_Med13_N"/>
</dbReference>
<dbReference type="EMBL" id="CAJPDS010000122">
    <property type="protein sequence ID" value="CAF9938965.1"/>
    <property type="molecule type" value="Genomic_DNA"/>
</dbReference>
<sequence length="1476" mass="163012">MDFPDNATTNIYHLEDFTRVEWTIYSTKSPSIFNLTESRIPQGQLESLPYVEIDETLEQSVNVLRTKKFYSLLDVTNSAVWVFQAPCHMLEDHRKRRQSELEKLISGYGLINRATGVIRSSDLLNRSDPDPSIHELPEATYNPSEAQKDLNLEAFEANAPFGLEGFAAGQASESMPYTYDPESIRLMFIESVSLYILSSFGLDGRWLRIGAKWCVGPIHDQDYECESQRSDFSTGDLSLISIELCWCTSGSLIMTGCNTPARHLAPLSKNEEVRGSALPFSGSTVIIAPSGERATVIGRASSGHVEMRRSITTRLQQQNIKVSSKTEWLKLQVLSEDSDELLLVIWPAHLCFSHPSQLRSDLQGDSLRRVDSVQRWVDPLELAERWYMGRAARADALEAKRKESEKLAEIVKENHESDDEGMVVYVEGISNGRLNLQDMSSVYPTPPDGAPPGTQEQNNRLETGEMASIAANSIQGPSPLAASPMFNETPSFNNDGDGDLFGEIDSEMFAANGLTEDDFNFFDEPSADETEDVDAQQSTISPKFPTQESTVHHSCQDLGPDSNDALCSTAVVHKSEPDNSLQSSSDLNIDTDQKQGYATTTPQIASSTKVYEAAAAADDKLPKLPVKSELYSTENFLEASRIETQRYGKRLHEHMRQGSEIVFYDHKYGESGYFGFENIGTPEGTEPGKLSEREKLEILNTETLHDPETSLGESSDDQGLETESDQSEVPEEAMAPDAKGYAAVARLPEALLKRKRERSFGDDVPISPTSSHQSAISPDSGDQNSVDMPELTLFARTSLKPLTRILGTLEDHEIQTNRLNLPQDPKIQLQIAQILCDQIGQSNSDLLGRSLNASLAYDMQHNNNIHRENADITFEALLQRAYPKATQWNLTEVLAEDGRSLHAKPIEISSTHNSSKQPADKAQMISHETVKEKPFKLKTPLARIRRMDMQIDISISALQFWEELGLAPTSTEKNVIVHCIHPESQYIGERVVCFLESVKNAYQSCKLGGHRLGLNLTGHDRLLTAVPMSSSDTAYASDNILDACESLGRRLATSQVEGNNFVIYIINPSSSLSTLPQLCNAFLRLFEVYASSLKNQKLDSPCDVILQILPLAAIASNMNLVIPPPATYKKVAFEVYNRCGPPKELDITSPYTCAPAVRLAGTIPRTIDFALSSRPIAGLSHVDRCVHVGYCWLPQTPWLSASWTDNQGQQQWNACYRIATERNQSWPTFQDTIKEIWDTTVDLIDSKNAPWRVFIAKSTPMSRQELDRWLSISSQSSCNTSVTILVIDESPSLQFPPDRSLPLSLLNSSLATPALTPAANTVSPEQSGYPSTPGAGPVTGNLPTPTATSFDHDQDARLVDVSEETWGVVMPGAFANAPWGPCGDSTASKPPRLSGHLMKRAGVRDEDGLVSIRVDLLHALSPSHVLLKEVLEMYGSLGALARMRGIVDPVKSVLPWHMAMVKKSCAALRAMEEGVK</sequence>
<dbReference type="Pfam" id="PF11597">
    <property type="entry name" value="Med13_N"/>
    <property type="match status" value="1"/>
</dbReference>
<feature type="compositionally biased region" description="Polar residues" evidence="12">
    <location>
        <begin position="767"/>
        <end position="786"/>
    </location>
</feature>
<accession>A0A8H3J1F9</accession>
<proteinExistence type="inferred from homology"/>
<reference evidence="16" key="1">
    <citation type="submission" date="2021-03" db="EMBL/GenBank/DDBJ databases">
        <authorList>
            <person name="Tagirdzhanova G."/>
        </authorList>
    </citation>
    <scope>NUCLEOTIDE SEQUENCE</scope>
</reference>
<evidence type="ECO:0000256" key="8">
    <source>
        <dbReference type="ARBA" id="ARBA00023242"/>
    </source>
</evidence>
<keyword evidence="8 11" id="KW-0539">Nucleus</keyword>
<feature type="compositionally biased region" description="Acidic residues" evidence="12">
    <location>
        <begin position="518"/>
        <end position="534"/>
    </location>
</feature>
<feature type="domain" description="MID" evidence="15">
    <location>
        <begin position="973"/>
        <end position="1139"/>
    </location>
</feature>
<dbReference type="OrthoDB" id="339764at2759"/>
<evidence type="ECO:0000256" key="10">
    <source>
        <dbReference type="ARBA" id="ARBA00032008"/>
    </source>
</evidence>
<keyword evidence="6 11" id="KW-0010">Activator</keyword>
<evidence type="ECO:0000256" key="7">
    <source>
        <dbReference type="ARBA" id="ARBA00023163"/>
    </source>
</evidence>
<dbReference type="GO" id="GO:0016592">
    <property type="term" value="C:mediator complex"/>
    <property type="evidence" value="ECO:0007669"/>
    <property type="project" value="InterPro"/>
</dbReference>
<evidence type="ECO:0000256" key="2">
    <source>
        <dbReference type="ARBA" id="ARBA00009354"/>
    </source>
</evidence>
<dbReference type="InterPro" id="IPR009401">
    <property type="entry name" value="Med13_C"/>
</dbReference>
<evidence type="ECO:0000256" key="4">
    <source>
        <dbReference type="ARBA" id="ARBA00022491"/>
    </source>
</evidence>
<comment type="subcellular location">
    <subcellularLocation>
        <location evidence="1 11">Nucleus</location>
    </subcellularLocation>
</comment>
<organism evidence="16 17">
    <name type="scientific">Heterodermia speciosa</name>
    <dbReference type="NCBI Taxonomy" id="116794"/>
    <lineage>
        <taxon>Eukaryota</taxon>
        <taxon>Fungi</taxon>
        <taxon>Dikarya</taxon>
        <taxon>Ascomycota</taxon>
        <taxon>Pezizomycotina</taxon>
        <taxon>Lecanoromycetes</taxon>
        <taxon>OSLEUM clade</taxon>
        <taxon>Lecanoromycetidae</taxon>
        <taxon>Caliciales</taxon>
        <taxon>Physciaceae</taxon>
        <taxon>Heterodermia</taxon>
    </lineage>
</organism>
<evidence type="ECO:0000256" key="1">
    <source>
        <dbReference type="ARBA" id="ARBA00004123"/>
    </source>
</evidence>
<feature type="compositionally biased region" description="Polar residues" evidence="12">
    <location>
        <begin position="535"/>
        <end position="549"/>
    </location>
</feature>
<dbReference type="PANTHER" id="PTHR48249">
    <property type="entry name" value="MEDIATOR OF RNA POLYMERASE II TRANSCRIPTION SUBUNIT 13"/>
    <property type="match status" value="1"/>
</dbReference>
<feature type="region of interest" description="Disordered" evidence="12">
    <location>
        <begin position="756"/>
        <end position="786"/>
    </location>
</feature>
<gene>
    <name evidence="16" type="primary">SSN2</name>
    <name evidence="16" type="ORF">HETSPECPRED_001439</name>
</gene>
<dbReference type="Pfam" id="PF18296">
    <property type="entry name" value="MID_MedPIWI"/>
    <property type="match status" value="1"/>
</dbReference>
<evidence type="ECO:0000256" key="6">
    <source>
        <dbReference type="ARBA" id="ARBA00023159"/>
    </source>
</evidence>
<evidence type="ECO:0000259" key="14">
    <source>
        <dbReference type="Pfam" id="PF11597"/>
    </source>
</evidence>
<evidence type="ECO:0000313" key="16">
    <source>
        <dbReference type="EMBL" id="CAF9938965.1"/>
    </source>
</evidence>
<name>A0A8H3J1F9_9LECA</name>
<evidence type="ECO:0000259" key="13">
    <source>
        <dbReference type="Pfam" id="PF06333"/>
    </source>
</evidence>
<dbReference type="Proteomes" id="UP000664521">
    <property type="component" value="Unassembled WGS sequence"/>
</dbReference>
<dbReference type="InterPro" id="IPR041285">
    <property type="entry name" value="MID_MedPIWI"/>
</dbReference>
<dbReference type="InterPro" id="IPR051139">
    <property type="entry name" value="Mediator_complx_sub13"/>
</dbReference>
<evidence type="ECO:0000256" key="11">
    <source>
        <dbReference type="RuleBase" id="RU364134"/>
    </source>
</evidence>
<comment type="function">
    <text evidence="9 11">Component of the SRB8-11 complex. The SRB8-11 complex is a regulatory module of the Mediator complex which is itself involved in regulation of basal and activated RNA polymerase II-dependent transcription. The SRB8-11 complex may be involved in the transcriptional repression of a subset of genes regulated by Mediator. It may inhibit the association of the Mediator complex with RNA polymerase II to form the holoenzyme complex.</text>
</comment>
<dbReference type="GO" id="GO:0045944">
    <property type="term" value="P:positive regulation of transcription by RNA polymerase II"/>
    <property type="evidence" value="ECO:0007669"/>
    <property type="project" value="TreeGrafter"/>
</dbReference>
<evidence type="ECO:0000313" key="17">
    <source>
        <dbReference type="Proteomes" id="UP000664521"/>
    </source>
</evidence>
<feature type="domain" description="Mediator complex subunit Med13 C-terminal" evidence="13">
    <location>
        <begin position="1153"/>
        <end position="1461"/>
    </location>
</feature>
<evidence type="ECO:0000256" key="5">
    <source>
        <dbReference type="ARBA" id="ARBA00023015"/>
    </source>
</evidence>